<accession>A0A0P0RFB9</accession>
<dbReference type="AlphaFoldDB" id="A0A0P0RFB9"/>
<dbReference type="KEGG" id="bcai:K788_0005146"/>
<protein>
    <submittedName>
        <fullName evidence="1">Uncharacterized protein</fullName>
    </submittedName>
</protein>
<proteinExistence type="predicted"/>
<dbReference type="Proteomes" id="UP000019146">
    <property type="component" value="Chromosome 2"/>
</dbReference>
<gene>
    <name evidence="1" type="ORF">K788_0005146</name>
</gene>
<evidence type="ECO:0000313" key="2">
    <source>
        <dbReference type="Proteomes" id="UP000019146"/>
    </source>
</evidence>
<dbReference type="EMBL" id="CP012747">
    <property type="protein sequence ID" value="ALL67312.1"/>
    <property type="molecule type" value="Genomic_DNA"/>
</dbReference>
<evidence type="ECO:0000313" key="1">
    <source>
        <dbReference type="EMBL" id="ALL67312.1"/>
    </source>
</evidence>
<reference evidence="1 2" key="1">
    <citation type="journal article" date="2014" name="Genome Announc.">
        <title>Draft Genome Sequence of the Haloacid-Degrading Burkholderia caribensis Strain MBA4.</title>
        <authorList>
            <person name="Pan Y."/>
            <person name="Kong K.F."/>
            <person name="Tsang J.S."/>
        </authorList>
    </citation>
    <scope>NUCLEOTIDE SEQUENCE [LARGE SCALE GENOMIC DNA]</scope>
    <source>
        <strain evidence="1 2">MBA4</strain>
    </source>
</reference>
<name>A0A0P0RFB9_9BURK</name>
<sequence length="69" mass="7586">MSLPQVDAVARLDASPGRLLIVCKWVHSIALRPARVCTAWHPACNDTVLPRKTPGVLTIRACCRVPPMR</sequence>
<organism evidence="1 2">
    <name type="scientific">Paraburkholderia caribensis MBA4</name>
    <dbReference type="NCBI Taxonomy" id="1323664"/>
    <lineage>
        <taxon>Bacteria</taxon>
        <taxon>Pseudomonadati</taxon>
        <taxon>Pseudomonadota</taxon>
        <taxon>Betaproteobacteria</taxon>
        <taxon>Burkholderiales</taxon>
        <taxon>Burkholderiaceae</taxon>
        <taxon>Paraburkholderia</taxon>
    </lineage>
</organism>